<reference evidence="3" key="1">
    <citation type="journal article" date="2005" name="Nature">
        <title>The map-based sequence of the rice genome.</title>
        <authorList>
            <consortium name="International rice genome sequencing project (IRGSP)"/>
            <person name="Matsumoto T."/>
            <person name="Wu J."/>
            <person name="Kanamori H."/>
            <person name="Katayose Y."/>
            <person name="Fujisawa M."/>
            <person name="Namiki N."/>
            <person name="Mizuno H."/>
            <person name="Yamamoto K."/>
            <person name="Antonio B.A."/>
            <person name="Baba T."/>
            <person name="Sakata K."/>
            <person name="Nagamura Y."/>
            <person name="Aoki H."/>
            <person name="Arikawa K."/>
            <person name="Arita K."/>
            <person name="Bito T."/>
            <person name="Chiden Y."/>
            <person name="Fujitsuka N."/>
            <person name="Fukunaka R."/>
            <person name="Hamada M."/>
            <person name="Harada C."/>
            <person name="Hayashi A."/>
            <person name="Hijishita S."/>
            <person name="Honda M."/>
            <person name="Hosokawa S."/>
            <person name="Ichikawa Y."/>
            <person name="Idonuma A."/>
            <person name="Iijima M."/>
            <person name="Ikeda M."/>
            <person name="Ikeno M."/>
            <person name="Ito K."/>
            <person name="Ito S."/>
            <person name="Ito T."/>
            <person name="Ito Y."/>
            <person name="Ito Y."/>
            <person name="Iwabuchi A."/>
            <person name="Kamiya K."/>
            <person name="Karasawa W."/>
            <person name="Kurita K."/>
            <person name="Katagiri S."/>
            <person name="Kikuta A."/>
            <person name="Kobayashi H."/>
            <person name="Kobayashi N."/>
            <person name="Machita K."/>
            <person name="Maehara T."/>
            <person name="Masukawa M."/>
            <person name="Mizubayashi T."/>
            <person name="Mukai Y."/>
            <person name="Nagasaki H."/>
            <person name="Nagata Y."/>
            <person name="Naito S."/>
            <person name="Nakashima M."/>
            <person name="Nakama Y."/>
            <person name="Nakamichi Y."/>
            <person name="Nakamura M."/>
            <person name="Meguro A."/>
            <person name="Negishi M."/>
            <person name="Ohta I."/>
            <person name="Ohta T."/>
            <person name="Okamoto M."/>
            <person name="Ono N."/>
            <person name="Saji S."/>
            <person name="Sakaguchi M."/>
            <person name="Sakai K."/>
            <person name="Shibata M."/>
            <person name="Shimokawa T."/>
            <person name="Song J."/>
            <person name="Takazaki Y."/>
            <person name="Terasawa K."/>
            <person name="Tsugane M."/>
            <person name="Tsuji K."/>
            <person name="Ueda S."/>
            <person name="Waki K."/>
            <person name="Yamagata H."/>
            <person name="Yamamoto M."/>
            <person name="Yamamoto S."/>
            <person name="Yamane H."/>
            <person name="Yoshiki S."/>
            <person name="Yoshihara R."/>
            <person name="Yukawa K."/>
            <person name="Zhong H."/>
            <person name="Yano M."/>
            <person name="Yuan Q."/>
            <person name="Ouyang S."/>
            <person name="Liu J."/>
            <person name="Jones K.M."/>
            <person name="Gansberger K."/>
            <person name="Moffat K."/>
            <person name="Hill J."/>
            <person name="Bera J."/>
            <person name="Fadrosh D."/>
            <person name="Jin S."/>
            <person name="Johri S."/>
            <person name="Kim M."/>
            <person name="Overton L."/>
            <person name="Reardon M."/>
            <person name="Tsitrin T."/>
            <person name="Vuong H."/>
            <person name="Weaver B."/>
            <person name="Ciecko A."/>
            <person name="Tallon L."/>
            <person name="Jackson J."/>
            <person name="Pai G."/>
            <person name="Aken S.V."/>
            <person name="Utterback T."/>
            <person name="Reidmuller S."/>
            <person name="Feldblyum T."/>
            <person name="Hsiao J."/>
            <person name="Zismann V."/>
            <person name="Iobst S."/>
            <person name="de Vazeille A.R."/>
            <person name="Buell C.R."/>
            <person name="Ying K."/>
            <person name="Li Y."/>
            <person name="Lu T."/>
            <person name="Huang Y."/>
            <person name="Zhao Q."/>
            <person name="Feng Q."/>
            <person name="Zhang L."/>
            <person name="Zhu J."/>
            <person name="Weng Q."/>
            <person name="Mu J."/>
            <person name="Lu Y."/>
            <person name="Fan D."/>
            <person name="Liu Y."/>
            <person name="Guan J."/>
            <person name="Zhang Y."/>
            <person name="Yu S."/>
            <person name="Liu X."/>
            <person name="Zhang Y."/>
            <person name="Hong G."/>
            <person name="Han B."/>
            <person name="Choisne N."/>
            <person name="Demange N."/>
            <person name="Orjeda G."/>
            <person name="Samain S."/>
            <person name="Cattolico L."/>
            <person name="Pelletier E."/>
            <person name="Couloux A."/>
            <person name="Segurens B."/>
            <person name="Wincker P."/>
            <person name="D'Hont A."/>
            <person name="Scarpelli C."/>
            <person name="Weissenbach J."/>
            <person name="Salanoubat M."/>
            <person name="Quetier F."/>
            <person name="Yu Y."/>
            <person name="Kim H.R."/>
            <person name="Rambo T."/>
            <person name="Currie J."/>
            <person name="Collura K."/>
            <person name="Luo M."/>
            <person name="Yang T."/>
            <person name="Ammiraju J.S.S."/>
            <person name="Engler F."/>
            <person name="Soderlund C."/>
            <person name="Wing R.A."/>
            <person name="Palmer L.E."/>
            <person name="de la Bastide M."/>
            <person name="Spiegel L."/>
            <person name="Nascimento L."/>
            <person name="Zutavern T."/>
            <person name="O'Shaughnessy A."/>
            <person name="Dike S."/>
            <person name="Dedhia N."/>
            <person name="Preston R."/>
            <person name="Balija V."/>
            <person name="McCombie W.R."/>
            <person name="Chow T."/>
            <person name="Chen H."/>
            <person name="Chung M."/>
            <person name="Chen C."/>
            <person name="Shaw J."/>
            <person name="Wu H."/>
            <person name="Hsiao K."/>
            <person name="Chao Y."/>
            <person name="Chu M."/>
            <person name="Cheng C."/>
            <person name="Hour A."/>
            <person name="Lee P."/>
            <person name="Lin S."/>
            <person name="Lin Y."/>
            <person name="Liou J."/>
            <person name="Liu S."/>
            <person name="Hsing Y."/>
            <person name="Raghuvanshi S."/>
            <person name="Mohanty A."/>
            <person name="Bharti A.K."/>
            <person name="Gaur A."/>
            <person name="Gupta V."/>
            <person name="Kumar D."/>
            <person name="Ravi V."/>
            <person name="Vij S."/>
            <person name="Kapur A."/>
            <person name="Khurana P."/>
            <person name="Khurana P."/>
            <person name="Khurana J.P."/>
            <person name="Tyagi A.K."/>
            <person name="Gaikwad K."/>
            <person name="Singh A."/>
            <person name="Dalal V."/>
            <person name="Srivastava S."/>
            <person name="Dixit A."/>
            <person name="Pal A.K."/>
            <person name="Ghazi I.A."/>
            <person name="Yadav M."/>
            <person name="Pandit A."/>
            <person name="Bhargava A."/>
            <person name="Sureshbabu K."/>
            <person name="Batra K."/>
            <person name="Sharma T.R."/>
            <person name="Mohapatra T."/>
            <person name="Singh N.K."/>
            <person name="Messing J."/>
            <person name="Nelson A.B."/>
            <person name="Fuks G."/>
            <person name="Kavchok S."/>
            <person name="Keizer G."/>
            <person name="Linton E."/>
            <person name="Llaca V."/>
            <person name="Song R."/>
            <person name="Tanyolac B."/>
            <person name="Young S."/>
            <person name="Ho-Il K."/>
            <person name="Hahn J.H."/>
            <person name="Sangsakoo G."/>
            <person name="Vanavichit A."/>
            <person name="de Mattos Luiz.A.T."/>
            <person name="Zimmer P.D."/>
            <person name="Malone G."/>
            <person name="Dellagostin O."/>
            <person name="de Oliveira A.C."/>
            <person name="Bevan M."/>
            <person name="Bancroft I."/>
            <person name="Minx P."/>
            <person name="Cordum H."/>
            <person name="Wilson R."/>
            <person name="Cheng Z."/>
            <person name="Jin W."/>
            <person name="Jiang J."/>
            <person name="Leong S.A."/>
            <person name="Iwama H."/>
            <person name="Gojobori T."/>
            <person name="Itoh T."/>
            <person name="Niimura Y."/>
            <person name="Fujii Y."/>
            <person name="Habara T."/>
            <person name="Sakai H."/>
            <person name="Sato Y."/>
            <person name="Wilson G."/>
            <person name="Kumar K."/>
            <person name="McCouch S."/>
            <person name="Juretic N."/>
            <person name="Hoen D."/>
            <person name="Wright S."/>
            <person name="Bruskiewich R."/>
            <person name="Bureau T."/>
            <person name="Miyao A."/>
            <person name="Hirochika H."/>
            <person name="Nishikawa T."/>
            <person name="Kadowaki K."/>
            <person name="Sugiura M."/>
            <person name="Burr B."/>
            <person name="Sasaki T."/>
        </authorList>
    </citation>
    <scope>NUCLEOTIDE SEQUENCE [LARGE SCALE GENOMIC DNA]</scope>
    <source>
        <strain evidence="3">cv. Nipponbare</strain>
    </source>
</reference>
<sequence>MEVINVESPNYSGFQVLNREEQRTAHRTTQKLEKRERKSSGCREKKERMANVPCASAT</sequence>
<feature type="compositionally biased region" description="Basic and acidic residues" evidence="1">
    <location>
        <begin position="21"/>
        <end position="49"/>
    </location>
</feature>
<gene>
    <name evidence="2" type="primary">OSJNBb0015I22.111</name>
</gene>
<evidence type="ECO:0000256" key="1">
    <source>
        <dbReference type="SAM" id="MobiDB-lite"/>
    </source>
</evidence>
<reference evidence="3" key="2">
    <citation type="journal article" date="2008" name="Nucleic Acids Res.">
        <title>The rice annotation project database (RAP-DB): 2008 update.</title>
        <authorList>
            <consortium name="The rice annotation project (RAP)"/>
        </authorList>
    </citation>
    <scope>GENOME REANNOTATION</scope>
    <source>
        <strain evidence="3">cv. Nipponbare</strain>
    </source>
</reference>
<dbReference type="Proteomes" id="UP000000763">
    <property type="component" value="Chromosome 7"/>
</dbReference>
<protein>
    <submittedName>
        <fullName evidence="2">Uncharacterized protein</fullName>
    </submittedName>
</protein>
<proteinExistence type="predicted"/>
<name>Q7EYV1_ORYSJ</name>
<feature type="region of interest" description="Disordered" evidence="1">
    <location>
        <begin position="21"/>
        <end position="58"/>
    </location>
</feature>
<dbReference type="EMBL" id="AP005252">
    <property type="protein sequence ID" value="BAC84133.1"/>
    <property type="molecule type" value="Genomic_DNA"/>
</dbReference>
<organism evidence="2 3">
    <name type="scientific">Oryza sativa subsp. japonica</name>
    <name type="common">Rice</name>
    <dbReference type="NCBI Taxonomy" id="39947"/>
    <lineage>
        <taxon>Eukaryota</taxon>
        <taxon>Viridiplantae</taxon>
        <taxon>Streptophyta</taxon>
        <taxon>Embryophyta</taxon>
        <taxon>Tracheophyta</taxon>
        <taxon>Spermatophyta</taxon>
        <taxon>Magnoliopsida</taxon>
        <taxon>Liliopsida</taxon>
        <taxon>Poales</taxon>
        <taxon>Poaceae</taxon>
        <taxon>BOP clade</taxon>
        <taxon>Oryzoideae</taxon>
        <taxon>Oryzeae</taxon>
        <taxon>Oryzinae</taxon>
        <taxon>Oryza</taxon>
        <taxon>Oryza sativa</taxon>
    </lineage>
</organism>
<dbReference type="AlphaFoldDB" id="Q7EYV1"/>
<accession>Q7EYV1</accession>
<evidence type="ECO:0000313" key="3">
    <source>
        <dbReference type="Proteomes" id="UP000000763"/>
    </source>
</evidence>
<evidence type="ECO:0000313" key="2">
    <source>
        <dbReference type="EMBL" id="BAC84133.1"/>
    </source>
</evidence>